<dbReference type="InterPro" id="IPR050300">
    <property type="entry name" value="GDXG_lipolytic_enzyme"/>
</dbReference>
<dbReference type="Pfam" id="PF10340">
    <property type="entry name" value="Say1_Mug180"/>
    <property type="match status" value="1"/>
</dbReference>
<evidence type="ECO:0000256" key="2">
    <source>
        <dbReference type="SAM" id="Phobius"/>
    </source>
</evidence>
<accession>H2ATZ1</accession>
<keyword evidence="1" id="KW-0378">Hydrolase</keyword>
<dbReference type="STRING" id="1071382.H2ATZ1"/>
<dbReference type="SUPFAM" id="SSF53474">
    <property type="entry name" value="alpha/beta-Hydrolases"/>
    <property type="match status" value="1"/>
</dbReference>
<dbReference type="OrthoDB" id="2152029at2759"/>
<dbReference type="EMBL" id="HE650824">
    <property type="protein sequence ID" value="CCF57841.1"/>
    <property type="molecule type" value="Genomic_DNA"/>
</dbReference>
<reference evidence="3 4" key="1">
    <citation type="journal article" date="2011" name="Proc. Natl. Acad. Sci. U.S.A.">
        <title>Evolutionary erosion of yeast sex chromosomes by mating-type switching accidents.</title>
        <authorList>
            <person name="Gordon J.L."/>
            <person name="Armisen D."/>
            <person name="Proux-Wera E."/>
            <person name="Oheigeartaigh S.S."/>
            <person name="Byrne K.P."/>
            <person name="Wolfe K.H."/>
        </authorList>
    </citation>
    <scope>NUCLEOTIDE SEQUENCE [LARGE SCALE GENOMIC DNA]</scope>
    <source>
        <strain evidence="4">ATCC 22294 / BCRC 22015 / CBS 2517 / CECT 1963 / NBRC 1671 / NRRL Y-8276</strain>
    </source>
</reference>
<dbReference type="InterPro" id="IPR029058">
    <property type="entry name" value="AB_hydrolase_fold"/>
</dbReference>
<evidence type="ECO:0000256" key="1">
    <source>
        <dbReference type="ARBA" id="ARBA00022801"/>
    </source>
</evidence>
<proteinExistence type="predicted"/>
<evidence type="ECO:0000313" key="4">
    <source>
        <dbReference type="Proteomes" id="UP000005220"/>
    </source>
</evidence>
<keyword evidence="2" id="KW-1133">Transmembrane helix</keyword>
<dbReference type="Proteomes" id="UP000005220">
    <property type="component" value="Chromosome 4"/>
</dbReference>
<dbReference type="AlphaFoldDB" id="H2ATZ1"/>
<dbReference type="InterPro" id="IPR019436">
    <property type="entry name" value="Say1-like"/>
</dbReference>
<evidence type="ECO:0008006" key="5">
    <source>
        <dbReference type="Google" id="ProtNLM"/>
    </source>
</evidence>
<protein>
    <recommendedName>
        <fullName evidence="5">Alpha/beta hydrolase fold-3 domain-containing protein</fullName>
    </recommendedName>
</protein>
<dbReference type="HOGENOM" id="CLU_067868_0_0_1"/>
<dbReference type="InParanoid" id="H2ATZ1"/>
<name>H2ATZ1_KAZAF</name>
<dbReference type="PANTHER" id="PTHR48081">
    <property type="entry name" value="AB HYDROLASE SUPERFAMILY PROTEIN C4A8.06C"/>
    <property type="match status" value="1"/>
</dbReference>
<gene>
    <name evidence="3" type="primary">KAFR0D01940</name>
    <name evidence="3" type="ORF">KAFR_0D01940</name>
</gene>
<dbReference type="eggNOG" id="KOG1515">
    <property type="taxonomic scope" value="Eukaryota"/>
</dbReference>
<keyword evidence="2" id="KW-0812">Transmembrane</keyword>
<feature type="transmembrane region" description="Helical" evidence="2">
    <location>
        <begin position="12"/>
        <end position="30"/>
    </location>
</feature>
<dbReference type="Gene3D" id="3.40.50.1820">
    <property type="entry name" value="alpha/beta hydrolase"/>
    <property type="match status" value="1"/>
</dbReference>
<dbReference type="PANTHER" id="PTHR48081:SF18">
    <property type="entry name" value="ALPHA_BETA HYDROLASE FOLD-3 DOMAIN-CONTAINING PROTEIN"/>
    <property type="match status" value="1"/>
</dbReference>
<sequence>MNLLVPVFLLKIIFVLPLKMLFYTLDLLLVRRSCNFRLKLIGRIAMREALNLSYIQSFKDVINPAFDWLNGFFLKNSNEEEIFYECTDTDLKMLPNIKSLGEVNAKINWFRKPVDFNPKTDSIILYFHGGGFATKLIPSTLFFLQNLSRFFPRTAIVIQDYTTTASGKDTDKYPRQLIESVAAYSHLSQNVSCSNIILMGESAGGNLVLALLQYLIRRDINMPIKAVAISPWCNPMSYSDEELTLYKDCERIDSISFSGLKRFTELLHPTSSHFNPLDPLLNIEACFDEKTWKIILSQVDLLVTYGTEEILKHQIAKFINKLENIQCEKFNLANNVLLDEGGSHIEPALIISRDLSNWSRYKTVSRILAMLDRK</sequence>
<dbReference type="RefSeq" id="XP_003956976.1">
    <property type="nucleotide sequence ID" value="XM_003956927.1"/>
</dbReference>
<dbReference type="KEGG" id="kaf:KAFR_0D01940"/>
<dbReference type="GeneID" id="13885799"/>
<dbReference type="GO" id="GO:0016787">
    <property type="term" value="F:hydrolase activity"/>
    <property type="evidence" value="ECO:0007669"/>
    <property type="project" value="UniProtKB-KW"/>
</dbReference>
<keyword evidence="4" id="KW-1185">Reference proteome</keyword>
<organism evidence="3 4">
    <name type="scientific">Kazachstania africana (strain ATCC 22294 / BCRC 22015 / CBS 2517 / CECT 1963 / NBRC 1671 / NRRL Y-8276)</name>
    <name type="common">Yeast</name>
    <name type="synonym">Kluyveromyces africanus</name>
    <dbReference type="NCBI Taxonomy" id="1071382"/>
    <lineage>
        <taxon>Eukaryota</taxon>
        <taxon>Fungi</taxon>
        <taxon>Dikarya</taxon>
        <taxon>Ascomycota</taxon>
        <taxon>Saccharomycotina</taxon>
        <taxon>Saccharomycetes</taxon>
        <taxon>Saccharomycetales</taxon>
        <taxon>Saccharomycetaceae</taxon>
        <taxon>Kazachstania</taxon>
    </lineage>
</organism>
<keyword evidence="2" id="KW-0472">Membrane</keyword>
<evidence type="ECO:0000313" key="3">
    <source>
        <dbReference type="EMBL" id="CCF57841.1"/>
    </source>
</evidence>
<dbReference type="FunCoup" id="H2ATZ1">
    <property type="interactions" value="34"/>
</dbReference>